<dbReference type="RefSeq" id="WP_091528150.1">
    <property type="nucleotide sequence ID" value="NZ_FOLT01000001.1"/>
</dbReference>
<evidence type="ECO:0000313" key="4">
    <source>
        <dbReference type="Proteomes" id="UP000199612"/>
    </source>
</evidence>
<dbReference type="InterPro" id="IPR052380">
    <property type="entry name" value="Viral_DNA_packaging_terminase"/>
</dbReference>
<dbReference type="InterPro" id="IPR006437">
    <property type="entry name" value="Phage_terminase_lsu"/>
</dbReference>
<sequence length="418" mass="48197">MLATRYSLTDIIAPSFYSIHHFLKNKIYDHYWLQGGRGSTKSSFASVEIITGMMSDPDANAVVLRKVKETLRESVYEQMLWAIDKLGVSHLWHASISPMNITYIPTGQKIVFKGADNPKKVKGSKFRRGYAKFIWYEEVDEFSSMADIRNINQTLIRGGNDIQVIYTYNPPQSQNNWVNSEVESQRHRSDTLVHSSTYLTVPPEWLGEQFISDAEHLKETKPEKYEHEYMGIVTGTGAEVFTNIINRRISDDEIKRFDKIRRGLDFGFAADPLHYMENYLDKARRKLYIFAEIHKTGMKNKAAVDAIKKINKINGWITADSAEPRTIAEFEELGLRIDPAKKGPGSVEHGIKFLQDLNEIIIDPERCPNTYREFSSYEIERDSHGNLKGTYPDKDNHSIDTCRYSLEDEMKPNGKWLY</sequence>
<dbReference type="PANTHER" id="PTHR39184">
    <property type="match status" value="1"/>
</dbReference>
<gene>
    <name evidence="3" type="ORF">SAMN04488102_101352</name>
</gene>
<dbReference type="InterPro" id="IPR027417">
    <property type="entry name" value="P-loop_NTPase"/>
</dbReference>
<evidence type="ECO:0000313" key="3">
    <source>
        <dbReference type="EMBL" id="SFB90516.1"/>
    </source>
</evidence>
<reference evidence="4" key="1">
    <citation type="submission" date="2016-10" db="EMBL/GenBank/DDBJ databases">
        <authorList>
            <person name="Varghese N."/>
            <person name="Submissions S."/>
        </authorList>
    </citation>
    <scope>NUCLEOTIDE SEQUENCE [LARGE SCALE GENOMIC DNA]</scope>
    <source>
        <strain evidence="4">DSM 23664</strain>
    </source>
</reference>
<dbReference type="AlphaFoldDB" id="A0A1I1EV23"/>
<feature type="domain" description="Phage terminase large subunit C-terminal" evidence="2">
    <location>
        <begin position="265"/>
        <end position="408"/>
    </location>
</feature>
<name>A0A1I1EV23_9LACT</name>
<dbReference type="Pfam" id="PF04466">
    <property type="entry name" value="Terminase_3"/>
    <property type="match status" value="1"/>
</dbReference>
<dbReference type="InterPro" id="IPR035413">
    <property type="entry name" value="Terminase_L_C"/>
</dbReference>
<evidence type="ECO:0000259" key="2">
    <source>
        <dbReference type="Pfam" id="PF17288"/>
    </source>
</evidence>
<keyword evidence="4" id="KW-1185">Reference proteome</keyword>
<dbReference type="InterPro" id="IPR035412">
    <property type="entry name" value="Terminase_L_N"/>
</dbReference>
<feature type="domain" description="Phage terminase large subunit N-terminal" evidence="1">
    <location>
        <begin position="33"/>
        <end position="231"/>
    </location>
</feature>
<dbReference type="Gene3D" id="3.40.50.300">
    <property type="entry name" value="P-loop containing nucleotide triphosphate hydrolases"/>
    <property type="match status" value="1"/>
</dbReference>
<organism evidence="3 4">
    <name type="scientific">Alkalibacterium subtropicum</name>
    <dbReference type="NCBI Taxonomy" id="753702"/>
    <lineage>
        <taxon>Bacteria</taxon>
        <taxon>Bacillati</taxon>
        <taxon>Bacillota</taxon>
        <taxon>Bacilli</taxon>
        <taxon>Lactobacillales</taxon>
        <taxon>Carnobacteriaceae</taxon>
        <taxon>Alkalibacterium</taxon>
    </lineage>
</organism>
<proteinExistence type="predicted"/>
<accession>A0A1I1EV23</accession>
<dbReference type="NCBIfam" id="TIGR01547">
    <property type="entry name" value="phage_term_2"/>
    <property type="match status" value="1"/>
</dbReference>
<dbReference type="Proteomes" id="UP000199612">
    <property type="component" value="Unassembled WGS sequence"/>
</dbReference>
<dbReference type="OrthoDB" id="9768556at2"/>
<dbReference type="Pfam" id="PF17288">
    <property type="entry name" value="Terminase_3C"/>
    <property type="match status" value="1"/>
</dbReference>
<protein>
    <submittedName>
        <fullName evidence="3">Phage terminase, large subunit, PBSX family</fullName>
    </submittedName>
</protein>
<dbReference type="EMBL" id="FOLT01000001">
    <property type="protein sequence ID" value="SFB90516.1"/>
    <property type="molecule type" value="Genomic_DNA"/>
</dbReference>
<dbReference type="STRING" id="753702.SAMN04488102_101352"/>
<dbReference type="PANTHER" id="PTHR39184:SF1">
    <property type="entry name" value="PBSX PHAGE TERMINASE LARGE SUBUNIT"/>
    <property type="match status" value="1"/>
</dbReference>
<evidence type="ECO:0000259" key="1">
    <source>
        <dbReference type="Pfam" id="PF04466"/>
    </source>
</evidence>
<dbReference type="Gene3D" id="3.30.420.280">
    <property type="match status" value="1"/>
</dbReference>